<reference evidence="2 3" key="1">
    <citation type="submission" date="2018-05" db="EMBL/GenBank/DDBJ databases">
        <title>Genetic diversity of glacier-inhabiting Cryobacterium bacteria in China and description of Cryobacterium mengkeensis sp. nov. and Arthrobacter glacialis sp. nov.</title>
        <authorList>
            <person name="Liu Q."/>
            <person name="Xin Y.-H."/>
        </authorList>
    </citation>
    <scope>NUCLEOTIDE SEQUENCE [LARGE SCALE GENOMIC DNA]</scope>
    <source>
        <strain evidence="2 3">LI2</strain>
    </source>
</reference>
<evidence type="ECO:0000256" key="1">
    <source>
        <dbReference type="SAM" id="MobiDB-lite"/>
    </source>
</evidence>
<accession>A0A2V5L2W3</accession>
<name>A0A2V5L2W3_9MICC</name>
<comment type="caution">
    <text evidence="2">The sequence shown here is derived from an EMBL/GenBank/DDBJ whole genome shotgun (WGS) entry which is preliminary data.</text>
</comment>
<evidence type="ECO:0000313" key="2">
    <source>
        <dbReference type="EMBL" id="PYI64812.1"/>
    </source>
</evidence>
<keyword evidence="3" id="KW-1185">Reference proteome</keyword>
<dbReference type="Proteomes" id="UP000247832">
    <property type="component" value="Unassembled WGS sequence"/>
</dbReference>
<sequence length="139" mass="14941">MANNLTRAAGVLAAGDFAKARTGTIRRKLINIAGRVASSAPRIKLHLPESRPRQTAREQLFAATPTPRHKQHGSHPSSRSSAQPRNKKVEHQRQRGRAINVISADAGFEPRIHMAGLVDGGLSDAVVEDLMAVVTEGLS</sequence>
<organism evidence="2 3">
    <name type="scientific">Arthrobacter livingstonensis</name>
    <dbReference type="NCBI Taxonomy" id="670078"/>
    <lineage>
        <taxon>Bacteria</taxon>
        <taxon>Bacillati</taxon>
        <taxon>Actinomycetota</taxon>
        <taxon>Actinomycetes</taxon>
        <taxon>Micrococcales</taxon>
        <taxon>Micrococcaceae</taxon>
        <taxon>Arthrobacter</taxon>
    </lineage>
</organism>
<gene>
    <name evidence="2" type="ORF">CVV68_20860</name>
</gene>
<protein>
    <submittedName>
        <fullName evidence="2">Uncharacterized protein</fullName>
    </submittedName>
</protein>
<proteinExistence type="predicted"/>
<feature type="non-terminal residue" evidence="2">
    <location>
        <position position="139"/>
    </location>
</feature>
<dbReference type="EMBL" id="QJVD01000038">
    <property type="protein sequence ID" value="PYI64812.1"/>
    <property type="molecule type" value="Genomic_DNA"/>
</dbReference>
<dbReference type="AlphaFoldDB" id="A0A2V5L2W3"/>
<feature type="compositionally biased region" description="Polar residues" evidence="1">
    <location>
        <begin position="74"/>
        <end position="84"/>
    </location>
</feature>
<evidence type="ECO:0000313" key="3">
    <source>
        <dbReference type="Proteomes" id="UP000247832"/>
    </source>
</evidence>
<feature type="region of interest" description="Disordered" evidence="1">
    <location>
        <begin position="41"/>
        <end position="102"/>
    </location>
</feature>
<feature type="compositionally biased region" description="Basic and acidic residues" evidence="1">
    <location>
        <begin position="46"/>
        <end position="56"/>
    </location>
</feature>